<dbReference type="EMBL" id="MZ456039">
    <property type="protein sequence ID" value="QYC54509.1"/>
    <property type="molecule type" value="Genomic_DNA"/>
</dbReference>
<keyword evidence="1" id="KW-0378">Hydrolase</keyword>
<dbReference type="Proteomes" id="UP000826228">
    <property type="component" value="Segment"/>
</dbReference>
<name>A0AC61N9E7_9CAUD</name>
<protein>
    <submittedName>
        <fullName evidence="1">Hydrolase</fullName>
    </submittedName>
</protein>
<keyword evidence="2" id="KW-1185">Reference proteome</keyword>
<reference evidence="1" key="1">
    <citation type="submission" date="2021-06" db="EMBL/GenBank/DDBJ databases">
        <authorList>
            <person name="Coleman A.T."/>
            <person name="Johnson J.T."/>
            <person name="Jones B.N."/>
            <person name="Nassam F.N."/>
            <person name="Coomans R.J."/>
            <person name="Garlena R.A."/>
            <person name="Russell D.A."/>
            <person name="Jacobs-Sera D."/>
            <person name="Hatfull G.F."/>
        </authorList>
    </citation>
    <scope>NUCLEOTIDE SEQUENCE</scope>
</reference>
<evidence type="ECO:0000313" key="2">
    <source>
        <dbReference type="Proteomes" id="UP000826228"/>
    </source>
</evidence>
<gene>
    <name evidence="1" type="primary">30</name>
    <name evidence="1" type="ORF">SEA_SAMMAN98_30</name>
</gene>
<evidence type="ECO:0000313" key="1">
    <source>
        <dbReference type="EMBL" id="QYC54509.1"/>
    </source>
</evidence>
<organism evidence="1 2">
    <name type="scientific">Gordonia phage Samman98</name>
    <dbReference type="NCBI Taxonomy" id="2862998"/>
    <lineage>
        <taxon>Viruses</taxon>
        <taxon>Duplodnaviria</taxon>
        <taxon>Heunggongvirae</taxon>
        <taxon>Uroviricota</taxon>
        <taxon>Caudoviricetes</taxon>
        <taxon>Beenievirus</taxon>
        <taxon>Beenievirus samman98</taxon>
    </lineage>
</organism>
<proteinExistence type="predicted"/>
<accession>A0AC61N9E7</accession>
<sequence>MTPRITRLNPPVGRSEVATDYMGFAAADARYELSGLSPLYGYFAKLAQARTSRVDILMVGDSIMEGQGADVVPNRWVDRAQRRLRSMFCDGPGGRGYLPATYAATAGTTGVAFPSAWTYTGPAGVTHLGPGFKSRHLNGVGATATLNLTTMAWTSVRLLFRRHAADVVTIAIDGGAPTTFTMNTGKHQQYWDSPIMPSGPHTLVITVTAGQPSFCGGHFYDGDETAGLSLWDGSHSGARMWHYTASGDSQAEWVKHLSDGINASLIVLGCATNDSRSSSNGYSSANYKTHTETIISAVRARIPNVPILAMPPYQPLAATIEPWASYMGKLAEIAAATPYVAVFDMSKKIPNLTGDPYGFLVDGVHASALGQGMQAELGVSALSI</sequence>